<comment type="caution">
    <text evidence="12">The sequence shown here is derived from an EMBL/GenBank/DDBJ whole genome shotgun (WGS) entry which is preliminary data.</text>
</comment>
<dbReference type="InterPro" id="IPR011006">
    <property type="entry name" value="CheY-like_superfamily"/>
</dbReference>
<evidence type="ECO:0000256" key="2">
    <source>
        <dbReference type="ARBA" id="ARBA00012438"/>
    </source>
</evidence>
<dbReference type="InterPro" id="IPR005467">
    <property type="entry name" value="His_kinase_dom"/>
</dbReference>
<dbReference type="FunFam" id="3.30.565.10:FF:000049">
    <property type="entry name" value="Two-component sensor histidine kinase"/>
    <property type="match status" value="1"/>
</dbReference>
<evidence type="ECO:0000256" key="1">
    <source>
        <dbReference type="ARBA" id="ARBA00000085"/>
    </source>
</evidence>
<name>A0A317CSS8_9GAMM</name>
<accession>A0A317CSS8</accession>
<dbReference type="InterPro" id="IPR003594">
    <property type="entry name" value="HATPase_dom"/>
</dbReference>
<keyword evidence="9" id="KW-0732">Signal</keyword>
<keyword evidence="6" id="KW-0902">Two-component regulatory system</keyword>
<dbReference type="Gene3D" id="3.40.50.2300">
    <property type="match status" value="1"/>
</dbReference>
<evidence type="ECO:0000259" key="11">
    <source>
        <dbReference type="PROSITE" id="PS50110"/>
    </source>
</evidence>
<dbReference type="RefSeq" id="WP_109835759.1">
    <property type="nucleotide sequence ID" value="NZ_QGKM01000002.1"/>
</dbReference>
<dbReference type="PROSITE" id="PS50110">
    <property type="entry name" value="RESPONSE_REGULATORY"/>
    <property type="match status" value="1"/>
</dbReference>
<keyword evidence="3 7" id="KW-0597">Phosphoprotein</keyword>
<dbReference type="SMART" id="SM00387">
    <property type="entry name" value="HATPase_c"/>
    <property type="match status" value="1"/>
</dbReference>
<dbReference type="Pfam" id="PF02518">
    <property type="entry name" value="HATPase_c"/>
    <property type="match status" value="1"/>
</dbReference>
<dbReference type="EMBL" id="QGKM01000002">
    <property type="protein sequence ID" value="PWR00584.1"/>
    <property type="molecule type" value="Genomic_DNA"/>
</dbReference>
<evidence type="ECO:0000256" key="4">
    <source>
        <dbReference type="ARBA" id="ARBA00022679"/>
    </source>
</evidence>
<dbReference type="InterPro" id="IPR001789">
    <property type="entry name" value="Sig_transdc_resp-reg_receiver"/>
</dbReference>
<dbReference type="OrthoDB" id="9792854at2"/>
<feature type="signal peptide" evidence="9">
    <location>
        <begin position="1"/>
        <end position="27"/>
    </location>
</feature>
<dbReference type="Proteomes" id="UP000245539">
    <property type="component" value="Unassembled WGS sequence"/>
</dbReference>
<dbReference type="GO" id="GO:0000155">
    <property type="term" value="F:phosphorelay sensor kinase activity"/>
    <property type="evidence" value="ECO:0007669"/>
    <property type="project" value="InterPro"/>
</dbReference>
<keyword evidence="8" id="KW-0812">Transmembrane</keyword>
<gene>
    <name evidence="12" type="ORF">DKW60_00790</name>
</gene>
<dbReference type="PRINTS" id="PR00344">
    <property type="entry name" value="BCTRLSENSOR"/>
</dbReference>
<dbReference type="Pfam" id="PF00072">
    <property type="entry name" value="Response_reg"/>
    <property type="match status" value="1"/>
</dbReference>
<evidence type="ECO:0000256" key="7">
    <source>
        <dbReference type="PROSITE-ProRule" id="PRU00169"/>
    </source>
</evidence>
<dbReference type="InterPro" id="IPR004358">
    <property type="entry name" value="Sig_transdc_His_kin-like_C"/>
</dbReference>
<keyword evidence="4" id="KW-0808">Transferase</keyword>
<dbReference type="SMART" id="SM00388">
    <property type="entry name" value="HisKA"/>
    <property type="match status" value="1"/>
</dbReference>
<evidence type="ECO:0000259" key="10">
    <source>
        <dbReference type="PROSITE" id="PS50109"/>
    </source>
</evidence>
<keyword evidence="8" id="KW-0472">Membrane</keyword>
<feature type="transmembrane region" description="Helical" evidence="8">
    <location>
        <begin position="183"/>
        <end position="201"/>
    </location>
</feature>
<evidence type="ECO:0000256" key="6">
    <source>
        <dbReference type="ARBA" id="ARBA00023012"/>
    </source>
</evidence>
<dbReference type="Pfam" id="PF00512">
    <property type="entry name" value="HisKA"/>
    <property type="match status" value="1"/>
</dbReference>
<feature type="chain" id="PRO_5016367732" description="histidine kinase" evidence="9">
    <location>
        <begin position="28"/>
        <end position="586"/>
    </location>
</feature>
<organism evidence="12 13">
    <name type="scientific">Leucothrix pacifica</name>
    <dbReference type="NCBI Taxonomy" id="1247513"/>
    <lineage>
        <taxon>Bacteria</taxon>
        <taxon>Pseudomonadati</taxon>
        <taxon>Pseudomonadota</taxon>
        <taxon>Gammaproteobacteria</taxon>
        <taxon>Thiotrichales</taxon>
        <taxon>Thiotrichaceae</taxon>
        <taxon>Leucothrix</taxon>
    </lineage>
</organism>
<dbReference type="Gene3D" id="3.30.565.10">
    <property type="entry name" value="Histidine kinase-like ATPase, C-terminal domain"/>
    <property type="match status" value="1"/>
</dbReference>
<dbReference type="SUPFAM" id="SSF47384">
    <property type="entry name" value="Homodimeric domain of signal transducing histidine kinase"/>
    <property type="match status" value="1"/>
</dbReference>
<dbReference type="PROSITE" id="PS50109">
    <property type="entry name" value="HIS_KIN"/>
    <property type="match status" value="1"/>
</dbReference>
<dbReference type="Gene3D" id="1.10.287.130">
    <property type="match status" value="1"/>
</dbReference>
<dbReference type="AlphaFoldDB" id="A0A317CSS8"/>
<proteinExistence type="predicted"/>
<dbReference type="PANTHER" id="PTHR43711:SF31">
    <property type="entry name" value="HISTIDINE KINASE"/>
    <property type="match status" value="1"/>
</dbReference>
<dbReference type="InterPro" id="IPR036890">
    <property type="entry name" value="HATPase_C_sf"/>
</dbReference>
<keyword evidence="8" id="KW-1133">Transmembrane helix</keyword>
<reference evidence="12 13" key="1">
    <citation type="submission" date="2018-05" db="EMBL/GenBank/DDBJ databases">
        <title>Leucothrix arctica sp. nov., isolated from Arctic seawater.</title>
        <authorList>
            <person name="Choi A."/>
            <person name="Baek K."/>
        </authorList>
    </citation>
    <scope>NUCLEOTIDE SEQUENCE [LARGE SCALE GENOMIC DNA]</scope>
    <source>
        <strain evidence="12 13">JCM 18388</strain>
    </source>
</reference>
<sequence length="586" mass="65871">MIRQNDRIKYIIIFIAFLALSALLAHAYLKNTDEETEYTRRVRHVVVNAYELELKMKELQNVYNSFVMGHPSYSKDDLDLAYAITHSKYETLMMGDTYDLIKPLKEGQVVALITTNFNTFLSLKPDIDEARVGDKNLTRIDDCIKDKLLPDIMGIVKATRIGTNWKSAAWEDATKESRLQMQFAMLGLLMLSIGLFSLLLLQVRATRDALIKAEQAKVTKAKFLTVAGHDLRQPLQASSLLLSTLQSQSQTPENARLFKGIHYSLDSITELLNGMLDISRLDADLLTVNREPIPVTALVNRMLDRYEEQALSKNLRLSLINPNDFYINSDQLLLERIISNLLSNAIRYTQKGKVQLIVSSEDNNVCITIRDSGPGISEDDLKLIFKEFVQLDSPSNEDHKGLGLGLSIVKRLCNLLGHELTVTSKPGIGSEFKISLPKASAAPIGLPNKARDQWSLVGVTIIVVEDNEDILSSFDLLLSTWGCKVVTASNMEEAIQLAEKLKNSHPDDDNDLLIISDYYLNKDYNGCDVIKKIQTIIARDLPAMVITAETDPERLEEIRQTGNSVFRKPLKPATLRVAIQRLLRQV</sequence>
<dbReference type="InterPro" id="IPR036097">
    <property type="entry name" value="HisK_dim/P_sf"/>
</dbReference>
<evidence type="ECO:0000256" key="5">
    <source>
        <dbReference type="ARBA" id="ARBA00022777"/>
    </source>
</evidence>
<dbReference type="SUPFAM" id="SSF52172">
    <property type="entry name" value="CheY-like"/>
    <property type="match status" value="1"/>
</dbReference>
<dbReference type="PANTHER" id="PTHR43711">
    <property type="entry name" value="TWO-COMPONENT HISTIDINE KINASE"/>
    <property type="match status" value="1"/>
</dbReference>
<feature type="modified residue" description="4-aspartylphosphate" evidence="7">
    <location>
        <position position="517"/>
    </location>
</feature>
<keyword evidence="13" id="KW-1185">Reference proteome</keyword>
<evidence type="ECO:0000256" key="8">
    <source>
        <dbReference type="SAM" id="Phobius"/>
    </source>
</evidence>
<evidence type="ECO:0000256" key="3">
    <source>
        <dbReference type="ARBA" id="ARBA00022553"/>
    </source>
</evidence>
<dbReference type="EC" id="2.7.13.3" evidence="2"/>
<dbReference type="SMART" id="SM00448">
    <property type="entry name" value="REC"/>
    <property type="match status" value="1"/>
</dbReference>
<comment type="catalytic activity">
    <reaction evidence="1">
        <text>ATP + protein L-histidine = ADP + protein N-phospho-L-histidine.</text>
        <dbReference type="EC" id="2.7.13.3"/>
    </reaction>
</comment>
<evidence type="ECO:0000313" key="12">
    <source>
        <dbReference type="EMBL" id="PWR00584.1"/>
    </source>
</evidence>
<evidence type="ECO:0000256" key="9">
    <source>
        <dbReference type="SAM" id="SignalP"/>
    </source>
</evidence>
<feature type="domain" description="Response regulatory" evidence="11">
    <location>
        <begin position="460"/>
        <end position="583"/>
    </location>
</feature>
<feature type="domain" description="Histidine kinase" evidence="10">
    <location>
        <begin position="226"/>
        <end position="440"/>
    </location>
</feature>
<dbReference type="SUPFAM" id="SSF55874">
    <property type="entry name" value="ATPase domain of HSP90 chaperone/DNA topoisomerase II/histidine kinase"/>
    <property type="match status" value="1"/>
</dbReference>
<keyword evidence="5" id="KW-0418">Kinase</keyword>
<dbReference type="InterPro" id="IPR050736">
    <property type="entry name" value="Sensor_HK_Regulatory"/>
</dbReference>
<dbReference type="InterPro" id="IPR003661">
    <property type="entry name" value="HisK_dim/P_dom"/>
</dbReference>
<evidence type="ECO:0000313" key="13">
    <source>
        <dbReference type="Proteomes" id="UP000245539"/>
    </source>
</evidence>
<dbReference type="CDD" id="cd00156">
    <property type="entry name" value="REC"/>
    <property type="match status" value="1"/>
</dbReference>
<protein>
    <recommendedName>
        <fullName evidence="2">histidine kinase</fullName>
        <ecNumber evidence="2">2.7.13.3</ecNumber>
    </recommendedName>
</protein>